<feature type="compositionally biased region" description="Basic and acidic residues" evidence="1">
    <location>
        <begin position="553"/>
        <end position="585"/>
    </location>
</feature>
<dbReference type="AlphaFoldDB" id="A0AA38PPM8"/>
<organism evidence="3 4">
    <name type="scientific">Lentinula detonsa</name>
    <dbReference type="NCBI Taxonomy" id="2804962"/>
    <lineage>
        <taxon>Eukaryota</taxon>
        <taxon>Fungi</taxon>
        <taxon>Dikarya</taxon>
        <taxon>Basidiomycota</taxon>
        <taxon>Agaricomycotina</taxon>
        <taxon>Agaricomycetes</taxon>
        <taxon>Agaricomycetidae</taxon>
        <taxon>Agaricales</taxon>
        <taxon>Marasmiineae</taxon>
        <taxon>Omphalotaceae</taxon>
        <taxon>Lentinula</taxon>
    </lineage>
</organism>
<evidence type="ECO:0000313" key="4">
    <source>
        <dbReference type="Proteomes" id="UP001163850"/>
    </source>
</evidence>
<dbReference type="Proteomes" id="UP001163850">
    <property type="component" value="Unassembled WGS sequence"/>
</dbReference>
<reference evidence="3" key="1">
    <citation type="submission" date="2022-08" db="EMBL/GenBank/DDBJ databases">
        <authorList>
            <consortium name="DOE Joint Genome Institute"/>
            <person name="Min B."/>
            <person name="Riley R."/>
            <person name="Sierra-Patev S."/>
            <person name="Naranjo-Ortiz M."/>
            <person name="Looney B."/>
            <person name="Konkel Z."/>
            <person name="Slot J.C."/>
            <person name="Sakamoto Y."/>
            <person name="Steenwyk J.L."/>
            <person name="Rokas A."/>
            <person name="Carro J."/>
            <person name="Camarero S."/>
            <person name="Ferreira P."/>
            <person name="Molpeceres G."/>
            <person name="Ruiz-Duenas F.J."/>
            <person name="Serrano A."/>
            <person name="Henrissat B."/>
            <person name="Drula E."/>
            <person name="Hughes K.W."/>
            <person name="Mata J.L."/>
            <person name="Ishikawa N.K."/>
            <person name="Vargas-Isla R."/>
            <person name="Ushijima S."/>
            <person name="Smith C.A."/>
            <person name="Ahrendt S."/>
            <person name="Andreopoulos W."/>
            <person name="He G."/>
            <person name="Labutti K."/>
            <person name="Lipzen A."/>
            <person name="Ng V."/>
            <person name="Sandor L."/>
            <person name="Barry K."/>
            <person name="Martinez A.T."/>
            <person name="Xiao Y."/>
            <person name="Gibbons J.G."/>
            <person name="Terashima K."/>
            <person name="Hibbett D.S."/>
            <person name="Grigoriev I.V."/>
        </authorList>
    </citation>
    <scope>NUCLEOTIDE SEQUENCE</scope>
    <source>
        <strain evidence="3">TFB7829</strain>
    </source>
</reference>
<proteinExistence type="predicted"/>
<keyword evidence="2" id="KW-1133">Transmembrane helix</keyword>
<protein>
    <submittedName>
        <fullName evidence="3">Uncharacterized protein</fullName>
    </submittedName>
</protein>
<gene>
    <name evidence="3" type="ORF">F5890DRAFT_1558706</name>
</gene>
<accession>A0AA38PPM8</accession>
<evidence type="ECO:0000256" key="2">
    <source>
        <dbReference type="SAM" id="Phobius"/>
    </source>
</evidence>
<sequence length="593" mass="67832">MSIFEQGGNEEYLQTFVDPLKLRLTGPNGNGADRTLSLGGRLNIKEVWAWIADTMEFQEHLVKGLLPSIGISPRAFQAACFSYTSGQHFVRCLKIVDNHTILCSPLSKQDGTKQYECFFALPAEIAWFLLFFLGVIRPMVIFLLESPSIHDSSAVEDLRQYLFVTVKKSQRAPYRWSGADIDRCLRDSSLHLDANGLRHVTTGIIRHWFPHLACAYSNQLNQASTSPLDKQGQHSSKVSRMFYARTTYVNSTSFNESEFHSQIRISQAIQKLDDIVENGGRAVRPKNINAVDAITRNGWRAMAVARSFILSRNPGYDIAHAGDQNDIQKRLKVLLEIKPFLRGPDAKAPEGNWVPSWETLGDVGLIWVTAAMAQSYILEGPSTESLQIGYSPKFVAYAVYLLTCALDEWEEGVFNEVDWEADPKRAAVVQEIEHAILTFRANHIEKWIEFRGEVDSQIRNRTLHKKPPTFSEKPYFNSGLFPELMDSDEEEKSKEMSRPLVNLEEIHAQEIQKRLQDNQAHDELQLVAQRKSAERKEKRKKEKERKKGKKKNERLEKENEIEVRSDRKRTKVESGKRKPRAEGRILGRPFFQD</sequence>
<keyword evidence="2" id="KW-0472">Membrane</keyword>
<dbReference type="EMBL" id="MU802342">
    <property type="protein sequence ID" value="KAJ3979457.1"/>
    <property type="molecule type" value="Genomic_DNA"/>
</dbReference>
<comment type="caution">
    <text evidence="3">The sequence shown here is derived from an EMBL/GenBank/DDBJ whole genome shotgun (WGS) entry which is preliminary data.</text>
</comment>
<feature type="transmembrane region" description="Helical" evidence="2">
    <location>
        <begin position="125"/>
        <end position="144"/>
    </location>
</feature>
<feature type="compositionally biased region" description="Basic residues" evidence="1">
    <location>
        <begin position="537"/>
        <end position="552"/>
    </location>
</feature>
<evidence type="ECO:0000313" key="3">
    <source>
        <dbReference type="EMBL" id="KAJ3979457.1"/>
    </source>
</evidence>
<evidence type="ECO:0000256" key="1">
    <source>
        <dbReference type="SAM" id="MobiDB-lite"/>
    </source>
</evidence>
<keyword evidence="2" id="KW-0812">Transmembrane</keyword>
<name>A0AA38PPM8_9AGAR</name>
<feature type="region of interest" description="Disordered" evidence="1">
    <location>
        <begin position="528"/>
        <end position="593"/>
    </location>
</feature>